<feature type="region of interest" description="Disordered" evidence="1">
    <location>
        <begin position="212"/>
        <end position="295"/>
    </location>
</feature>
<reference evidence="2" key="1">
    <citation type="journal article" date="2018" name="Nat. Plants">
        <title>Whole-genome landscape of Medicago truncatula symbiotic genes.</title>
        <authorList>
            <person name="Pecrix Y."/>
            <person name="Gamas P."/>
            <person name="Carrere S."/>
        </authorList>
    </citation>
    <scope>NUCLEOTIDE SEQUENCE</scope>
    <source>
        <tissue evidence="2">Leaves</tissue>
    </source>
</reference>
<feature type="compositionally biased region" description="Basic residues" evidence="1">
    <location>
        <begin position="147"/>
        <end position="159"/>
    </location>
</feature>
<dbReference type="AlphaFoldDB" id="A0A396JHY7"/>
<feature type="compositionally biased region" description="Acidic residues" evidence="1">
    <location>
        <begin position="400"/>
        <end position="414"/>
    </location>
</feature>
<feature type="compositionally biased region" description="Polar residues" evidence="1">
    <location>
        <begin position="253"/>
        <end position="265"/>
    </location>
</feature>
<sequence length="606" mass="67763">MIFHSKGRKLDELSFETEECCGKNMAASTTPTGAKSSSVNVIHIIDSDDEPDISHNISLDRQGSGKISLATCFAKEEGKNLDNNHAQNNKEKLDFGEDILFTANTKRKRPCNVVMSESESDQDDDGMSNSVTSANLEVDKVTDSQMPRRRLQTLRKLVSKNRDNKMSSVRPHKVKYQQSIPKNDDDDLGVDLSYSEEDNLSDFIVDDVDASDCEDISDKSQEESNSDLDANSSSSQDLQDNNKDTYVQDASDRQGSGNISLSTCTVAERGEDSKSNYAQKSEENSDLGEDYSCTVVPKRKQARNVVLSESENDDEDDDLPISKLIRKHVEEVSVDDLVNAVDDAAADIDDDDDDDDDMPISQVIRKKKASRRRLKRLTKCVSKSNDDKTSLCFPTNNDAHDDDDDDEELEEDISNSEGENLSGFIVDDSDVSEINSNKSQDECNGDADSDDSNISQDLPDHSKDSDSQDVSDGEIDLVKILSKIKREKGQKIKWEDEHDMLKEFGNDAVLCMKAVCVLYRQEVLGDQRYEETFGRDGRGFSRHDTARGCALGRFLTDDSPYDGLKKTVEELEEYNPEGVKTCGTLAFKYSKQIFEIFKNKEDPNFC</sequence>
<proteinExistence type="predicted"/>
<comment type="caution">
    <text evidence="2">The sequence shown here is derived from an EMBL/GenBank/DDBJ whole genome shotgun (WGS) entry which is preliminary data.</text>
</comment>
<dbReference type="OrthoDB" id="1899721at2759"/>
<name>A0A396JHY7_MEDTR</name>
<feature type="region of interest" description="Disordered" evidence="1">
    <location>
        <begin position="111"/>
        <end position="192"/>
    </location>
</feature>
<dbReference type="EMBL" id="PSQE01000001">
    <property type="protein sequence ID" value="RHN77836.1"/>
    <property type="molecule type" value="Genomic_DNA"/>
</dbReference>
<accession>A0A396JHY7</accession>
<protein>
    <submittedName>
        <fullName evidence="2">Uncharacterized protein</fullName>
    </submittedName>
</protein>
<gene>
    <name evidence="2" type="ORF">MtrunA17_Chr1g0159011</name>
</gene>
<dbReference type="PANTHER" id="PTHR34380">
    <property type="entry name" value="BNAA03G12380D PROTEIN"/>
    <property type="match status" value="1"/>
</dbReference>
<organism evidence="2">
    <name type="scientific">Medicago truncatula</name>
    <name type="common">Barrel medic</name>
    <name type="synonym">Medicago tribuloides</name>
    <dbReference type="NCBI Taxonomy" id="3880"/>
    <lineage>
        <taxon>Eukaryota</taxon>
        <taxon>Viridiplantae</taxon>
        <taxon>Streptophyta</taxon>
        <taxon>Embryophyta</taxon>
        <taxon>Tracheophyta</taxon>
        <taxon>Spermatophyta</taxon>
        <taxon>Magnoliopsida</taxon>
        <taxon>eudicotyledons</taxon>
        <taxon>Gunneridae</taxon>
        <taxon>Pentapetalae</taxon>
        <taxon>rosids</taxon>
        <taxon>fabids</taxon>
        <taxon>Fabales</taxon>
        <taxon>Fabaceae</taxon>
        <taxon>Papilionoideae</taxon>
        <taxon>50 kb inversion clade</taxon>
        <taxon>NPAAA clade</taxon>
        <taxon>Hologalegina</taxon>
        <taxon>IRL clade</taxon>
        <taxon>Trifolieae</taxon>
        <taxon>Medicago</taxon>
    </lineage>
</organism>
<dbReference type="PANTHER" id="PTHR34380:SF1">
    <property type="entry name" value="OS01G0221300 PROTEIN"/>
    <property type="match status" value="1"/>
</dbReference>
<dbReference type="Gramene" id="rna1329">
    <property type="protein sequence ID" value="RHN77836.1"/>
    <property type="gene ID" value="gene1329"/>
</dbReference>
<feature type="compositionally biased region" description="Basic residues" evidence="1">
    <location>
        <begin position="364"/>
        <end position="378"/>
    </location>
</feature>
<feature type="compositionally biased region" description="Low complexity" evidence="1">
    <location>
        <begin position="227"/>
        <end position="239"/>
    </location>
</feature>
<feature type="region of interest" description="Disordered" evidence="1">
    <location>
        <begin position="345"/>
        <end position="471"/>
    </location>
</feature>
<dbReference type="Proteomes" id="UP000265566">
    <property type="component" value="Chromosome 1"/>
</dbReference>
<evidence type="ECO:0000256" key="1">
    <source>
        <dbReference type="SAM" id="MobiDB-lite"/>
    </source>
</evidence>
<feature type="compositionally biased region" description="Acidic residues" evidence="1">
    <location>
        <begin position="345"/>
        <end position="358"/>
    </location>
</feature>
<evidence type="ECO:0000313" key="2">
    <source>
        <dbReference type="EMBL" id="RHN77836.1"/>
    </source>
</evidence>